<reference evidence="1" key="1">
    <citation type="submission" date="2020-10" db="EMBL/GenBank/DDBJ databases">
        <authorList>
            <person name="Gilroy R."/>
        </authorList>
    </citation>
    <scope>NUCLEOTIDE SEQUENCE</scope>
    <source>
        <strain evidence="1">CHK154-7741</strain>
    </source>
</reference>
<sequence length="172" mass="19851">MDNFSIETIVERLFPPKYDENLTPGQRFSAEIRQKAIEFQKARQDISYTAEEMNELFEKVDKIAEFIRHHVGRVGKEQAIKDIQLAFNLLCNSKKYAILEELKVLKEDGDLGQKTFACLKHVCKHYSTEVIKEYLKLGAINNAIFETKNDNTIITKKLVAKIRKDLSLEGTI</sequence>
<name>A0A9D1N184_9CLOT</name>
<organism evidence="1 2">
    <name type="scientific">Candidatus Limenecus avicola</name>
    <dbReference type="NCBI Taxonomy" id="2840847"/>
    <lineage>
        <taxon>Bacteria</taxon>
        <taxon>Bacillati</taxon>
        <taxon>Bacillota</taxon>
        <taxon>Clostridia</taxon>
        <taxon>Eubacteriales</taxon>
        <taxon>Clostridiaceae</taxon>
        <taxon>Clostridiaceae incertae sedis</taxon>
        <taxon>Candidatus Limenecus</taxon>
    </lineage>
</organism>
<reference evidence="1" key="2">
    <citation type="journal article" date="2021" name="PeerJ">
        <title>Extensive microbial diversity within the chicken gut microbiome revealed by metagenomics and culture.</title>
        <authorList>
            <person name="Gilroy R."/>
            <person name="Ravi A."/>
            <person name="Getino M."/>
            <person name="Pursley I."/>
            <person name="Horton D.L."/>
            <person name="Alikhan N.F."/>
            <person name="Baker D."/>
            <person name="Gharbi K."/>
            <person name="Hall N."/>
            <person name="Watson M."/>
            <person name="Adriaenssens E.M."/>
            <person name="Foster-Nyarko E."/>
            <person name="Jarju S."/>
            <person name="Secka A."/>
            <person name="Antonio M."/>
            <person name="Oren A."/>
            <person name="Chaudhuri R.R."/>
            <person name="La Ragione R."/>
            <person name="Hildebrand F."/>
            <person name="Pallen M.J."/>
        </authorList>
    </citation>
    <scope>NUCLEOTIDE SEQUENCE</scope>
    <source>
        <strain evidence="1">CHK154-7741</strain>
    </source>
</reference>
<evidence type="ECO:0000313" key="2">
    <source>
        <dbReference type="Proteomes" id="UP000886748"/>
    </source>
</evidence>
<proteinExistence type="predicted"/>
<dbReference type="EMBL" id="DVOD01000055">
    <property type="protein sequence ID" value="HIU92975.1"/>
    <property type="molecule type" value="Genomic_DNA"/>
</dbReference>
<accession>A0A9D1N184</accession>
<dbReference type="AlphaFoldDB" id="A0A9D1N184"/>
<gene>
    <name evidence="1" type="ORF">IAD26_07575</name>
</gene>
<comment type="caution">
    <text evidence="1">The sequence shown here is derived from an EMBL/GenBank/DDBJ whole genome shotgun (WGS) entry which is preliminary data.</text>
</comment>
<evidence type="ECO:0000313" key="1">
    <source>
        <dbReference type="EMBL" id="HIU92975.1"/>
    </source>
</evidence>
<dbReference type="Proteomes" id="UP000886748">
    <property type="component" value="Unassembled WGS sequence"/>
</dbReference>
<protein>
    <submittedName>
        <fullName evidence="1">Uncharacterized protein</fullName>
    </submittedName>
</protein>